<dbReference type="Pfam" id="PF21839">
    <property type="entry name" value="DUF6898"/>
    <property type="match status" value="1"/>
</dbReference>
<dbReference type="Proteomes" id="UP000075787">
    <property type="component" value="Unassembled WGS sequence"/>
</dbReference>
<comment type="caution">
    <text evidence="3">The sequence shown here is derived from an EMBL/GenBank/DDBJ whole genome shotgun (WGS) entry which is preliminary data.</text>
</comment>
<accession>A0A162L2C1</accession>
<dbReference type="AlphaFoldDB" id="A0A162L2C1"/>
<name>A0A162L2C1_9PROT</name>
<dbReference type="GeneID" id="97241510"/>
<evidence type="ECO:0000313" key="4">
    <source>
        <dbReference type="Proteomes" id="UP000075787"/>
    </source>
</evidence>
<reference evidence="3 4" key="1">
    <citation type="submission" date="2015-12" db="EMBL/GenBank/DDBJ databases">
        <title>Genome sequence of Tistrella mobilis MCCC 1A02139.</title>
        <authorList>
            <person name="Lu L."/>
            <person name="Lai Q."/>
            <person name="Shao Z."/>
            <person name="Qian P."/>
        </authorList>
    </citation>
    <scope>NUCLEOTIDE SEQUENCE [LARGE SCALE GENOMIC DNA]</scope>
    <source>
        <strain evidence="3 4">MCCC 1A02139</strain>
    </source>
</reference>
<dbReference type="RefSeq" id="WP_062763812.1">
    <property type="nucleotide sequence ID" value="NZ_CP121027.1"/>
</dbReference>
<evidence type="ECO:0000256" key="1">
    <source>
        <dbReference type="SAM" id="MobiDB-lite"/>
    </source>
</evidence>
<sequence length="84" mass="8667">MATDADILLEITATAGFLRVAAVDAATGEEVAFMAPHGTPEAALARLARDKLAYVRNRRNAGARPAQDAAPATVPRPGGRSIIA</sequence>
<feature type="domain" description="DUF6898" evidence="2">
    <location>
        <begin position="5"/>
        <end position="58"/>
    </location>
</feature>
<organism evidence="3 4">
    <name type="scientific">Tistrella mobilis</name>
    <dbReference type="NCBI Taxonomy" id="171437"/>
    <lineage>
        <taxon>Bacteria</taxon>
        <taxon>Pseudomonadati</taxon>
        <taxon>Pseudomonadota</taxon>
        <taxon>Alphaproteobacteria</taxon>
        <taxon>Geminicoccales</taxon>
        <taxon>Geminicoccaceae</taxon>
        <taxon>Tistrella</taxon>
    </lineage>
</organism>
<dbReference type="EMBL" id="LPZR01000135">
    <property type="protein sequence ID" value="KYO52909.1"/>
    <property type="molecule type" value="Genomic_DNA"/>
</dbReference>
<proteinExistence type="predicted"/>
<evidence type="ECO:0000313" key="3">
    <source>
        <dbReference type="EMBL" id="KYO52909.1"/>
    </source>
</evidence>
<dbReference type="InterPro" id="IPR054193">
    <property type="entry name" value="DUF6898"/>
</dbReference>
<feature type="region of interest" description="Disordered" evidence="1">
    <location>
        <begin position="58"/>
        <end position="84"/>
    </location>
</feature>
<protein>
    <recommendedName>
        <fullName evidence="2">DUF6898 domain-containing protein</fullName>
    </recommendedName>
</protein>
<gene>
    <name evidence="3" type="ORF">AUP44_04230</name>
</gene>
<evidence type="ECO:0000259" key="2">
    <source>
        <dbReference type="Pfam" id="PF21839"/>
    </source>
</evidence>
<feature type="compositionally biased region" description="Low complexity" evidence="1">
    <location>
        <begin position="62"/>
        <end position="72"/>
    </location>
</feature>